<dbReference type="AlphaFoldDB" id="A0A2K4MSR2"/>
<organism evidence="1 2">
    <name type="scientific">Chromobacterium sinusclupearum</name>
    <dbReference type="NCBI Taxonomy" id="2077146"/>
    <lineage>
        <taxon>Bacteria</taxon>
        <taxon>Pseudomonadati</taxon>
        <taxon>Pseudomonadota</taxon>
        <taxon>Betaproteobacteria</taxon>
        <taxon>Neisseriales</taxon>
        <taxon>Chromobacteriaceae</taxon>
        <taxon>Chromobacterium</taxon>
    </lineage>
</organism>
<reference evidence="1 2" key="1">
    <citation type="submission" date="2018-01" db="EMBL/GenBank/DDBJ databases">
        <title>Genomic Sequence of Chromobacterium MWU13-2610 from wild cranberry bogs within the Cape Cod National Seashore.</title>
        <authorList>
            <person name="O'Hara-Hanley K."/>
            <person name="Soby S."/>
            <person name="Harrison A."/>
        </authorList>
    </citation>
    <scope>NUCLEOTIDE SEQUENCE [LARGE SCALE GENOMIC DNA]</scope>
    <source>
        <strain evidence="1 2">MWU13-2610</strain>
    </source>
</reference>
<dbReference type="Proteomes" id="UP000236416">
    <property type="component" value="Unassembled WGS sequence"/>
</dbReference>
<evidence type="ECO:0000313" key="2">
    <source>
        <dbReference type="Proteomes" id="UP000236416"/>
    </source>
</evidence>
<comment type="caution">
    <text evidence="1">The sequence shown here is derived from an EMBL/GenBank/DDBJ whole genome shotgun (WGS) entry which is preliminary data.</text>
</comment>
<dbReference type="EMBL" id="PPTF01000013">
    <property type="protein sequence ID" value="POB00141.1"/>
    <property type="molecule type" value="Genomic_DNA"/>
</dbReference>
<proteinExistence type="predicted"/>
<sequence>MKNQTTRTAHIITQGKGGVGKSKAASDLTQALRHLKGTAAAYDTDAVNRTLSRTRSLGAIPIELLDESMQINPRNFDNLIAQLIESDHDAVIDVGSNGFLPLMNYLATSGAVEFLRMNGVDVLLHIIVAGGDELTDTTSGMVMMMDLVDAPAVIWMNEHFGPVAKNGKALVDTTIFQDRAHRIRGTITMPRHDAATTGRDLAEMKELGLTYEEAMAHPKFAGMPGFRVLRVWNQILDSVATAIRHEEATA</sequence>
<dbReference type="SUPFAM" id="SSF52540">
    <property type="entry name" value="P-loop containing nucleoside triphosphate hydrolases"/>
    <property type="match status" value="1"/>
</dbReference>
<keyword evidence="2" id="KW-1185">Reference proteome</keyword>
<evidence type="ECO:0008006" key="3">
    <source>
        <dbReference type="Google" id="ProtNLM"/>
    </source>
</evidence>
<dbReference type="InterPro" id="IPR027417">
    <property type="entry name" value="P-loop_NTPase"/>
</dbReference>
<name>A0A2K4MSR2_9NEIS</name>
<gene>
    <name evidence="1" type="ORF">C2134_02820</name>
</gene>
<dbReference type="Gene3D" id="3.40.50.300">
    <property type="entry name" value="P-loop containing nucleotide triphosphate hydrolases"/>
    <property type="match status" value="1"/>
</dbReference>
<dbReference type="RefSeq" id="WP_103317401.1">
    <property type="nucleotide sequence ID" value="NZ_PPTF01000013.1"/>
</dbReference>
<evidence type="ECO:0000313" key="1">
    <source>
        <dbReference type="EMBL" id="POB00141.1"/>
    </source>
</evidence>
<accession>A0A2K4MSR2</accession>
<protein>
    <recommendedName>
        <fullName evidence="3">Conjugal transfer protein TraL</fullName>
    </recommendedName>
</protein>